<protein>
    <submittedName>
        <fullName evidence="2">Uncharacterized protein</fullName>
    </submittedName>
</protein>
<dbReference type="STRING" id="595494.Tola_2284"/>
<organism evidence="2 3">
    <name type="scientific">Tolumonas auensis (strain DSM 9187 / NBRC 110442 / TA 4)</name>
    <dbReference type="NCBI Taxonomy" id="595494"/>
    <lineage>
        <taxon>Bacteria</taxon>
        <taxon>Pseudomonadati</taxon>
        <taxon>Pseudomonadota</taxon>
        <taxon>Gammaproteobacteria</taxon>
        <taxon>Aeromonadales</taxon>
        <taxon>Aeromonadaceae</taxon>
        <taxon>Tolumonas</taxon>
    </lineage>
</organism>
<dbReference type="KEGG" id="tau:Tola_2284"/>
<dbReference type="HOGENOM" id="CLU_126554_1_0_6"/>
<evidence type="ECO:0000256" key="1">
    <source>
        <dbReference type="SAM" id="SignalP"/>
    </source>
</evidence>
<name>C4L912_TOLAT</name>
<reference evidence="2 3" key="2">
    <citation type="journal article" date="2011" name="Stand. Genomic Sci.">
        <title>Complete genome sequence of Tolumonas auensis type strain (TA 4).</title>
        <authorList>
            <person name="Chertkov O."/>
            <person name="Copeland A."/>
            <person name="Lucas S."/>
            <person name="Lapidus A."/>
            <person name="Berry K.W."/>
            <person name="Detter J.C."/>
            <person name="Del Rio T.G."/>
            <person name="Hammon N."/>
            <person name="Dalin E."/>
            <person name="Tice H."/>
            <person name="Pitluck S."/>
            <person name="Richardson P."/>
            <person name="Bruce D."/>
            <person name="Goodwin L."/>
            <person name="Han C."/>
            <person name="Tapia R."/>
            <person name="Saunders E."/>
            <person name="Schmutz J."/>
            <person name="Brettin T."/>
            <person name="Larimer F."/>
            <person name="Land M."/>
            <person name="Hauser L."/>
            <person name="Spring S."/>
            <person name="Rohde M."/>
            <person name="Kyrpides N.C."/>
            <person name="Ivanova N."/>
            <person name="Goker M."/>
            <person name="Beller H.R."/>
            <person name="Klenk H.P."/>
            <person name="Woyke T."/>
        </authorList>
    </citation>
    <scope>NUCLEOTIDE SEQUENCE [LARGE SCALE GENOMIC DNA]</scope>
    <source>
        <strain evidence="3">DSM 9187 / TA4</strain>
    </source>
</reference>
<keyword evidence="3" id="KW-1185">Reference proteome</keyword>
<accession>C4L912</accession>
<feature type="signal peptide" evidence="1">
    <location>
        <begin position="1"/>
        <end position="19"/>
    </location>
</feature>
<dbReference type="RefSeq" id="WP_015879350.1">
    <property type="nucleotide sequence ID" value="NC_012691.1"/>
</dbReference>
<dbReference type="OrthoDB" id="6458069at2"/>
<gene>
    <name evidence="2" type="ordered locus">Tola_2284</name>
</gene>
<keyword evidence="1" id="KW-0732">Signal</keyword>
<evidence type="ECO:0000313" key="3">
    <source>
        <dbReference type="Proteomes" id="UP000009073"/>
    </source>
</evidence>
<evidence type="ECO:0000313" key="2">
    <source>
        <dbReference type="EMBL" id="ACQ93882.1"/>
    </source>
</evidence>
<proteinExistence type="predicted"/>
<dbReference type="AlphaFoldDB" id="C4L912"/>
<reference evidence="3" key="1">
    <citation type="submission" date="2009-05" db="EMBL/GenBank/DDBJ databases">
        <title>Complete sequence of Tolumonas auensis DSM 9187.</title>
        <authorList>
            <consortium name="US DOE Joint Genome Institute"/>
            <person name="Lucas S."/>
            <person name="Copeland A."/>
            <person name="Lapidus A."/>
            <person name="Glavina del Rio T."/>
            <person name="Tice H."/>
            <person name="Bruce D."/>
            <person name="Goodwin L."/>
            <person name="Pitluck S."/>
            <person name="Chertkov O."/>
            <person name="Brettin T."/>
            <person name="Detter J.C."/>
            <person name="Han C."/>
            <person name="Larimer F."/>
            <person name="Land M."/>
            <person name="Hauser L."/>
            <person name="Kyrpides N."/>
            <person name="Mikhailova N."/>
            <person name="Spring S."/>
            <person name="Beller H."/>
        </authorList>
    </citation>
    <scope>NUCLEOTIDE SEQUENCE [LARGE SCALE GENOMIC DNA]</scope>
    <source>
        <strain evidence="3">DSM 9187 / TA4</strain>
    </source>
</reference>
<feature type="chain" id="PRO_5002940218" evidence="1">
    <location>
        <begin position="20"/>
        <end position="149"/>
    </location>
</feature>
<dbReference type="EMBL" id="CP001616">
    <property type="protein sequence ID" value="ACQ93882.1"/>
    <property type="molecule type" value="Genomic_DNA"/>
</dbReference>
<dbReference type="Proteomes" id="UP000009073">
    <property type="component" value="Chromosome"/>
</dbReference>
<sequence>MKASLLLPIVALLSNNALAYGEAGQWSSGWGQGTTEYTAVVDAHNSLYIACSDIAKVSMTATVKGQEYGSYAAKGFSLIVNGSEYEAPYETNSRVGENNFYDMWAKLRKAKSITIVTADGQKLALPVKGVSVTLPATNTSAFSCLMWDN</sequence>
<dbReference type="eggNOG" id="ENOG5033M3V">
    <property type="taxonomic scope" value="Bacteria"/>
</dbReference>